<protein>
    <recommendedName>
        <fullName evidence="3">DUF1127 domain-containing protein</fullName>
    </recommendedName>
</protein>
<organism evidence="1 2">
    <name type="scientific">Tranquillimonas alkanivorans</name>
    <dbReference type="NCBI Taxonomy" id="441119"/>
    <lineage>
        <taxon>Bacteria</taxon>
        <taxon>Pseudomonadati</taxon>
        <taxon>Pseudomonadota</taxon>
        <taxon>Alphaproteobacteria</taxon>
        <taxon>Rhodobacterales</taxon>
        <taxon>Roseobacteraceae</taxon>
        <taxon>Tranquillimonas</taxon>
    </lineage>
</organism>
<accession>A0A1I5R6I3</accession>
<reference evidence="1 2" key="1">
    <citation type="submission" date="2016-10" db="EMBL/GenBank/DDBJ databases">
        <authorList>
            <person name="de Groot N.N."/>
        </authorList>
    </citation>
    <scope>NUCLEOTIDE SEQUENCE [LARGE SCALE GENOMIC DNA]</scope>
    <source>
        <strain evidence="1 2">DSM 19547</strain>
    </source>
</reference>
<proteinExistence type="predicted"/>
<keyword evidence="2" id="KW-1185">Reference proteome</keyword>
<name>A0A1I5R6I3_9RHOB</name>
<dbReference type="OrthoDB" id="7868957at2"/>
<sequence>MATATTNTTFRETPSLRQRLDEFFAGIGAGFNAYIERQARFDQIQALEAKSDAELAELGLKREDIPRHVFRDLLWA</sequence>
<evidence type="ECO:0008006" key="3">
    <source>
        <dbReference type="Google" id="ProtNLM"/>
    </source>
</evidence>
<dbReference type="EMBL" id="FOXA01000008">
    <property type="protein sequence ID" value="SFP54142.1"/>
    <property type="molecule type" value="Genomic_DNA"/>
</dbReference>
<dbReference type="RefSeq" id="WP_093421709.1">
    <property type="nucleotide sequence ID" value="NZ_FOXA01000008.1"/>
</dbReference>
<dbReference type="AlphaFoldDB" id="A0A1I5R6I3"/>
<dbReference type="STRING" id="441119.SAMN04488047_10819"/>
<evidence type="ECO:0000313" key="1">
    <source>
        <dbReference type="EMBL" id="SFP54142.1"/>
    </source>
</evidence>
<evidence type="ECO:0000313" key="2">
    <source>
        <dbReference type="Proteomes" id="UP000199356"/>
    </source>
</evidence>
<dbReference type="Proteomes" id="UP000199356">
    <property type="component" value="Unassembled WGS sequence"/>
</dbReference>
<gene>
    <name evidence="1" type="ORF">SAMN04488047_10819</name>
</gene>